<gene>
    <name evidence="1" type="ORF">FH972_000304</name>
</gene>
<evidence type="ECO:0000313" key="1">
    <source>
        <dbReference type="EMBL" id="KAE7995520.1"/>
    </source>
</evidence>
<sequence length="76" mass="8882">MGVLEEKKVRQKMAKQWSLEISPIVHLEASLCKHLRVFVFLYVVEAIWFCLIGRRKAEHVVDLLASLFPWSALFLL</sequence>
<dbReference type="EMBL" id="CM017321">
    <property type="protein sequence ID" value="KAE7995520.1"/>
    <property type="molecule type" value="Genomic_DNA"/>
</dbReference>
<evidence type="ECO:0000313" key="2">
    <source>
        <dbReference type="Proteomes" id="UP000327013"/>
    </source>
</evidence>
<dbReference type="AlphaFoldDB" id="A0A5N6QBD2"/>
<protein>
    <submittedName>
        <fullName evidence="1">Uncharacterized protein</fullName>
    </submittedName>
</protein>
<keyword evidence="2" id="KW-1185">Reference proteome</keyword>
<accession>A0A5N6QBD2</accession>
<proteinExistence type="predicted"/>
<dbReference type="Proteomes" id="UP000327013">
    <property type="component" value="Chromosome 1"/>
</dbReference>
<name>A0A5N6QBD2_9ROSI</name>
<organism evidence="1 2">
    <name type="scientific">Carpinus fangiana</name>
    <dbReference type="NCBI Taxonomy" id="176857"/>
    <lineage>
        <taxon>Eukaryota</taxon>
        <taxon>Viridiplantae</taxon>
        <taxon>Streptophyta</taxon>
        <taxon>Embryophyta</taxon>
        <taxon>Tracheophyta</taxon>
        <taxon>Spermatophyta</taxon>
        <taxon>Magnoliopsida</taxon>
        <taxon>eudicotyledons</taxon>
        <taxon>Gunneridae</taxon>
        <taxon>Pentapetalae</taxon>
        <taxon>rosids</taxon>
        <taxon>fabids</taxon>
        <taxon>Fagales</taxon>
        <taxon>Betulaceae</taxon>
        <taxon>Carpinus</taxon>
    </lineage>
</organism>
<reference evidence="1 2" key="1">
    <citation type="submission" date="2019-06" db="EMBL/GenBank/DDBJ databases">
        <title>A chromosomal-level reference genome of Carpinus fangiana (Coryloideae, Betulaceae).</title>
        <authorList>
            <person name="Yang X."/>
            <person name="Wang Z."/>
            <person name="Zhang L."/>
            <person name="Hao G."/>
            <person name="Liu J."/>
            <person name="Yang Y."/>
        </authorList>
    </citation>
    <scope>NUCLEOTIDE SEQUENCE [LARGE SCALE GENOMIC DNA]</scope>
    <source>
        <strain evidence="1">Cfa_2016G</strain>
        <tissue evidence="1">Leaf</tissue>
    </source>
</reference>